<dbReference type="Pfam" id="PF10193">
    <property type="entry name" value="Telomere_reg-2"/>
    <property type="match status" value="1"/>
</dbReference>
<dbReference type="GO" id="GO:0051879">
    <property type="term" value="F:Hsp90 protein binding"/>
    <property type="evidence" value="ECO:0007669"/>
    <property type="project" value="TreeGrafter"/>
</dbReference>
<comment type="subcellular location">
    <subcellularLocation>
        <location evidence="1">Cytoplasm</location>
    </subcellularLocation>
</comment>
<sequence length="1021" mass="114490">MAKLGEGTVSTRSVEVEVETLILQKVEEVSSSIDSAKHVDQVICALHSLAVRFFKIDSSIILGAIDPQYSSRVLDVKVPTDSERDEWRHAFYHGAAFPAMSRMLIYNVTSRWLSSFPLPARKQVYDSFFVEGPPTEIMQTLVPALKQNGSIDKFKLKTIHSNVERLLVLCLLEKEGVQLMVSEFDLPYRGVRNFGEVLKADMSLSISRVAQLLASIPDKATFEALPSLSSYSFVRCIIIQLLDGSEKRALELHDRVDTPDVTTMEGGLFFVGETFSRICRRGSADILADEMIPRVLDIVQSCLSSKSYSAITTVFEKSSRSMFWLRIAEAIKDRYAMERLSEVLLRQLSTKNISDVEAYWALWLLFNRCFKLENTIRAMFVEKFLICKIFPVCCLRWIIQFSILEHAPDDDASSTSPKNKRFFDVVQRLVTVWSKHDFVQSARVEQQAYITAAVGLFLEKMTNEELEKAQDVLSSILQGVSCRLESPIHLIRKMGSSIALAFSRVVDPAKPLYLDDIRCENIDWEFGLISLTKKQEPHGISIDNAELKISHSDRGHAYFDKKQKNVKDKGSQSKIKILEVRKNASDKSIDPALLKSVHEADEEVSDDESKHSEASSDSSLQPYDLSDDDTDLQKRFSQLADVSAALRKPDDPDGIERALEVAEKLIRASPDELHHSSGDLAQALVHVRCADAAIEGQEDSAEEKRQRVLVALIVTCPFASLDVLTKLLYSPNVDVSQRILIIDVMTEAAQELADATFITVVGQSRSLISSIQENQPWFVPSRIGPHGAGPWKEVEEVGVLSWSHRYERVLPSRPGQVNKGKSRRWSLGKTRESQPDHTKNKFPLYAAAFMLPAIQGYDKRRHGLDLLNRDFIVLGKLIHMLGVCMNCIAMHPEASALASHLLDMLRSRHVAHHAEAYVRSSALFAASSILRALHPSYVASALIEGNDEISNGLEWIRIWALQIAESDPDTECATMAMRCLQLHSEMALQTSRSLETAQSFRSKVSISPSSIKDIIIPSSNR</sequence>
<feature type="domain" description="TELO2 ARM repeat" evidence="6">
    <location>
        <begin position="284"/>
        <end position="524"/>
    </location>
</feature>
<comment type="similarity">
    <text evidence="2">Belongs to the TEL2 family.</text>
</comment>
<dbReference type="Pfam" id="PF25320">
    <property type="entry name" value="TELO2_ARM"/>
    <property type="match status" value="1"/>
</dbReference>
<evidence type="ECO:0000259" key="5">
    <source>
        <dbReference type="Pfam" id="PF10193"/>
    </source>
</evidence>
<dbReference type="InterPro" id="IPR051970">
    <property type="entry name" value="TEL2_Regulation"/>
</dbReference>
<keyword evidence="3" id="KW-0963">Cytoplasm</keyword>
<dbReference type="EMBL" id="JAGYWB010000018">
    <property type="protein sequence ID" value="KAI0492792.1"/>
    <property type="molecule type" value="Genomic_DNA"/>
</dbReference>
<evidence type="ECO:0000256" key="3">
    <source>
        <dbReference type="ARBA" id="ARBA00022490"/>
    </source>
</evidence>
<proteinExistence type="inferred from homology"/>
<dbReference type="InterPro" id="IPR038528">
    <property type="entry name" value="TEL2_C_sf"/>
</dbReference>
<organism evidence="7 8">
    <name type="scientific">Dendrobium nobile</name>
    <name type="common">Orchid</name>
    <dbReference type="NCBI Taxonomy" id="94219"/>
    <lineage>
        <taxon>Eukaryota</taxon>
        <taxon>Viridiplantae</taxon>
        <taxon>Streptophyta</taxon>
        <taxon>Embryophyta</taxon>
        <taxon>Tracheophyta</taxon>
        <taxon>Spermatophyta</taxon>
        <taxon>Magnoliopsida</taxon>
        <taxon>Liliopsida</taxon>
        <taxon>Asparagales</taxon>
        <taxon>Orchidaceae</taxon>
        <taxon>Epidendroideae</taxon>
        <taxon>Malaxideae</taxon>
        <taxon>Dendrobiinae</taxon>
        <taxon>Dendrobium</taxon>
    </lineage>
</organism>
<feature type="region of interest" description="Disordered" evidence="4">
    <location>
        <begin position="813"/>
        <end position="836"/>
    </location>
</feature>
<evidence type="ECO:0000259" key="6">
    <source>
        <dbReference type="Pfam" id="PF25320"/>
    </source>
</evidence>
<dbReference type="Gene3D" id="1.25.40.720">
    <property type="entry name" value="Telomere length regulation protein 2, C-terminal domain"/>
    <property type="match status" value="1"/>
</dbReference>
<dbReference type="InterPro" id="IPR019337">
    <property type="entry name" value="Telomere_length_regulation_dom"/>
</dbReference>
<gene>
    <name evidence="7" type="ORF">KFK09_027068</name>
</gene>
<evidence type="ECO:0008006" key="9">
    <source>
        <dbReference type="Google" id="ProtNLM"/>
    </source>
</evidence>
<dbReference type="GO" id="GO:0005829">
    <property type="term" value="C:cytosol"/>
    <property type="evidence" value="ECO:0007669"/>
    <property type="project" value="TreeGrafter"/>
</dbReference>
<dbReference type="AlphaFoldDB" id="A0A8T3AAH2"/>
<dbReference type="OrthoDB" id="10258062at2759"/>
<comment type="caution">
    <text evidence="7">The sequence shown here is derived from an EMBL/GenBank/DDBJ whole genome shotgun (WGS) entry which is preliminary data.</text>
</comment>
<evidence type="ECO:0000313" key="7">
    <source>
        <dbReference type="EMBL" id="KAI0492792.1"/>
    </source>
</evidence>
<accession>A0A8T3AAH2</accession>
<feature type="region of interest" description="Disordered" evidence="4">
    <location>
        <begin position="598"/>
        <end position="627"/>
    </location>
</feature>
<dbReference type="Proteomes" id="UP000829196">
    <property type="component" value="Unassembled WGS sequence"/>
</dbReference>
<dbReference type="GO" id="GO:0042162">
    <property type="term" value="F:telomeric DNA binding"/>
    <property type="evidence" value="ECO:0007669"/>
    <property type="project" value="TreeGrafter"/>
</dbReference>
<feature type="domain" description="Telomere length regulation protein conserved" evidence="5">
    <location>
        <begin position="638"/>
        <end position="749"/>
    </location>
</feature>
<name>A0A8T3AAH2_DENNO</name>
<evidence type="ECO:0000256" key="2">
    <source>
        <dbReference type="ARBA" id="ARBA00006133"/>
    </source>
</evidence>
<evidence type="ECO:0000256" key="1">
    <source>
        <dbReference type="ARBA" id="ARBA00004496"/>
    </source>
</evidence>
<dbReference type="InterPro" id="IPR057348">
    <property type="entry name" value="TELO2_ARM"/>
</dbReference>
<keyword evidence="8" id="KW-1185">Reference proteome</keyword>
<dbReference type="PANTHER" id="PTHR15830:SF10">
    <property type="entry name" value="TELOMERE LENGTH REGULATION PROTEIN TEL2 HOMOLOG"/>
    <property type="match status" value="1"/>
</dbReference>
<reference evidence="7" key="1">
    <citation type="journal article" date="2022" name="Front. Genet.">
        <title>Chromosome-Scale Assembly of the Dendrobium nobile Genome Provides Insights Into the Molecular Mechanism of the Biosynthesis of the Medicinal Active Ingredient of Dendrobium.</title>
        <authorList>
            <person name="Xu Q."/>
            <person name="Niu S.-C."/>
            <person name="Li K.-L."/>
            <person name="Zheng P.-J."/>
            <person name="Zhang X.-J."/>
            <person name="Jia Y."/>
            <person name="Liu Y."/>
            <person name="Niu Y.-X."/>
            <person name="Yu L.-H."/>
            <person name="Chen D.-F."/>
            <person name="Zhang G.-Q."/>
        </authorList>
    </citation>
    <scope>NUCLEOTIDE SEQUENCE</scope>
    <source>
        <tissue evidence="7">Leaf</tissue>
    </source>
</reference>
<protein>
    <recommendedName>
        <fullName evidence="9">Telomere length regulation protein conserved domain-containing protein</fullName>
    </recommendedName>
</protein>
<dbReference type="GO" id="GO:0051083">
    <property type="term" value="P:'de novo' cotranslational protein folding"/>
    <property type="evidence" value="ECO:0007669"/>
    <property type="project" value="TreeGrafter"/>
</dbReference>
<evidence type="ECO:0000256" key="4">
    <source>
        <dbReference type="SAM" id="MobiDB-lite"/>
    </source>
</evidence>
<evidence type="ECO:0000313" key="8">
    <source>
        <dbReference type="Proteomes" id="UP000829196"/>
    </source>
</evidence>
<dbReference type="PANTHER" id="PTHR15830">
    <property type="entry name" value="TELOMERE LENGTH REGULATION PROTEIN TEL2 FAMILY MEMBER"/>
    <property type="match status" value="1"/>
</dbReference>